<dbReference type="GO" id="GO:0043024">
    <property type="term" value="F:ribosomal small subunit binding"/>
    <property type="evidence" value="ECO:0007669"/>
    <property type="project" value="TreeGrafter"/>
</dbReference>
<feature type="signal peptide" evidence="2">
    <location>
        <begin position="1"/>
        <end position="19"/>
    </location>
</feature>
<dbReference type="CDD" id="cd00552">
    <property type="entry name" value="RaiA"/>
    <property type="match status" value="1"/>
</dbReference>
<feature type="chain" id="PRO_5030638383" description="Sigma 54 modulation/S30EA ribosomal protein C-terminal domain-containing protein" evidence="2">
    <location>
        <begin position="20"/>
        <end position="250"/>
    </location>
</feature>
<dbReference type="Gene3D" id="3.30.160.100">
    <property type="entry name" value="Ribosome hibernation promotion factor-like"/>
    <property type="match status" value="1"/>
</dbReference>
<dbReference type="EMBL" id="HBIX01003072">
    <property type="protein sequence ID" value="CAE0709622.1"/>
    <property type="molecule type" value="Transcribed_RNA"/>
</dbReference>
<dbReference type="InterPro" id="IPR050574">
    <property type="entry name" value="HPF/YfiA_ribosome-assoc"/>
</dbReference>
<evidence type="ECO:0000256" key="2">
    <source>
        <dbReference type="SAM" id="SignalP"/>
    </source>
</evidence>
<organism evidence="4">
    <name type="scientific">Pseudo-nitzschia australis</name>
    <dbReference type="NCBI Taxonomy" id="44445"/>
    <lineage>
        <taxon>Eukaryota</taxon>
        <taxon>Sar</taxon>
        <taxon>Stramenopiles</taxon>
        <taxon>Ochrophyta</taxon>
        <taxon>Bacillariophyta</taxon>
        <taxon>Bacillariophyceae</taxon>
        <taxon>Bacillariophycidae</taxon>
        <taxon>Bacillariales</taxon>
        <taxon>Bacillariaceae</taxon>
        <taxon>Pseudo-nitzschia</taxon>
    </lineage>
</organism>
<dbReference type="AlphaFoldDB" id="A0A7S4EF26"/>
<name>A0A7S4EF26_9STRA</name>
<dbReference type="InterPro" id="IPR036567">
    <property type="entry name" value="RHF-like"/>
</dbReference>
<gene>
    <name evidence="4" type="ORF">PAUS00366_LOCUS2342</name>
</gene>
<protein>
    <recommendedName>
        <fullName evidence="3">Sigma 54 modulation/S30EA ribosomal protein C-terminal domain-containing protein</fullName>
    </recommendedName>
</protein>
<reference evidence="4" key="1">
    <citation type="submission" date="2021-01" db="EMBL/GenBank/DDBJ databases">
        <authorList>
            <person name="Corre E."/>
            <person name="Pelletier E."/>
            <person name="Niang G."/>
            <person name="Scheremetjew M."/>
            <person name="Finn R."/>
            <person name="Kale V."/>
            <person name="Holt S."/>
            <person name="Cochrane G."/>
            <person name="Meng A."/>
            <person name="Brown T."/>
            <person name="Cohen L."/>
        </authorList>
    </citation>
    <scope>NUCLEOTIDE SEQUENCE</scope>
    <source>
        <strain evidence="4">10249 10 AB</strain>
    </source>
</reference>
<dbReference type="InterPro" id="IPR038416">
    <property type="entry name" value="Ribosom_S30AE_C_sf"/>
</dbReference>
<dbReference type="Gene3D" id="3.30.505.50">
    <property type="entry name" value="Sigma 54 modulation/S30EA ribosomal protein, C-terminal domain"/>
    <property type="match status" value="1"/>
</dbReference>
<keyword evidence="2" id="KW-0732">Signal</keyword>
<evidence type="ECO:0000256" key="1">
    <source>
        <dbReference type="ARBA" id="ARBA00022845"/>
    </source>
</evidence>
<keyword evidence="1" id="KW-0810">Translation regulation</keyword>
<accession>A0A7S4EF26</accession>
<dbReference type="Pfam" id="PF02482">
    <property type="entry name" value="Ribosomal_S30AE"/>
    <property type="match status" value="1"/>
</dbReference>
<dbReference type="Pfam" id="PF16321">
    <property type="entry name" value="Ribosom_S30AE_C"/>
    <property type="match status" value="1"/>
</dbReference>
<dbReference type="GO" id="GO:0045900">
    <property type="term" value="P:negative regulation of translational elongation"/>
    <property type="evidence" value="ECO:0007669"/>
    <property type="project" value="TreeGrafter"/>
</dbReference>
<sequence>MTRSSTLLLLLLAPLSASAFTVLPSQSSTSTTAIFMSDSVDTSRLVLTGNNIDLTDSLKEHADKRIGGLLDKLGSGGLVKECEIHLSVSKNPSVKNGHRVDCTTALKGLTIHCKEESPDMHESIDAVAKALQSKLQKYRSRRNQGYHSGNSMGKDLMDVLDKMELDETAEEDDDVAADIMYSEADFIDVNKPNIMGVNSFDLENAIPINEAVFALDYVDHDFFVFKNEETGKASIVYKRNAGGVGLIEIP</sequence>
<proteinExistence type="predicted"/>
<feature type="domain" description="Sigma 54 modulation/S30EA ribosomal protein C-terminal" evidence="3">
    <location>
        <begin position="193"/>
        <end position="246"/>
    </location>
</feature>
<dbReference type="InterPro" id="IPR032528">
    <property type="entry name" value="Ribosom_S30AE_C"/>
</dbReference>
<dbReference type="SUPFAM" id="SSF69754">
    <property type="entry name" value="Ribosome binding protein Y (YfiA homologue)"/>
    <property type="match status" value="1"/>
</dbReference>
<dbReference type="GO" id="GO:0022627">
    <property type="term" value="C:cytosolic small ribosomal subunit"/>
    <property type="evidence" value="ECO:0007669"/>
    <property type="project" value="TreeGrafter"/>
</dbReference>
<dbReference type="PANTHER" id="PTHR33231">
    <property type="entry name" value="30S RIBOSOMAL PROTEIN"/>
    <property type="match status" value="1"/>
</dbReference>
<dbReference type="NCBIfam" id="TIGR00741">
    <property type="entry name" value="yfiA"/>
    <property type="match status" value="1"/>
</dbReference>
<dbReference type="InterPro" id="IPR003489">
    <property type="entry name" value="RHF/RaiA"/>
</dbReference>
<evidence type="ECO:0000259" key="3">
    <source>
        <dbReference type="Pfam" id="PF16321"/>
    </source>
</evidence>
<dbReference type="PANTHER" id="PTHR33231:SF1">
    <property type="entry name" value="30S RIBOSOMAL PROTEIN"/>
    <property type="match status" value="1"/>
</dbReference>
<evidence type="ECO:0000313" key="4">
    <source>
        <dbReference type="EMBL" id="CAE0709622.1"/>
    </source>
</evidence>